<keyword evidence="1" id="KW-0597">Phosphoprotein</keyword>
<organism evidence="6">
    <name type="scientific">marine sediment metagenome</name>
    <dbReference type="NCBI Taxonomy" id="412755"/>
    <lineage>
        <taxon>unclassified sequences</taxon>
        <taxon>metagenomes</taxon>
        <taxon>ecological metagenomes</taxon>
    </lineage>
</organism>
<dbReference type="SMART" id="SM00388">
    <property type="entry name" value="HisKA"/>
    <property type="match status" value="1"/>
</dbReference>
<reference evidence="6" key="1">
    <citation type="journal article" date="2015" name="Nature">
        <title>Complex archaea that bridge the gap between prokaryotes and eukaryotes.</title>
        <authorList>
            <person name="Spang A."/>
            <person name="Saw J.H."/>
            <person name="Jorgensen S.L."/>
            <person name="Zaremba-Niedzwiedzka K."/>
            <person name="Martijn J."/>
            <person name="Lind A.E."/>
            <person name="van Eijk R."/>
            <person name="Schleper C."/>
            <person name="Guy L."/>
            <person name="Ettema T.J."/>
        </authorList>
    </citation>
    <scope>NUCLEOTIDE SEQUENCE</scope>
</reference>
<gene>
    <name evidence="6" type="ORF">LCGC14_1470450</name>
</gene>
<comment type="caution">
    <text evidence="6">The sequence shown here is derived from an EMBL/GenBank/DDBJ whole genome shotgun (WGS) entry which is preliminary data.</text>
</comment>
<evidence type="ECO:0000259" key="2">
    <source>
        <dbReference type="PROSITE" id="PS50109"/>
    </source>
</evidence>
<dbReference type="Pfam" id="PF08448">
    <property type="entry name" value="PAS_4"/>
    <property type="match status" value="1"/>
</dbReference>
<feature type="non-terminal residue" evidence="6">
    <location>
        <position position="726"/>
    </location>
</feature>
<dbReference type="Gene3D" id="3.40.50.2300">
    <property type="match status" value="1"/>
</dbReference>
<dbReference type="InterPro" id="IPR003594">
    <property type="entry name" value="HATPase_dom"/>
</dbReference>
<dbReference type="PROSITE" id="PS50109">
    <property type="entry name" value="HIS_KIN"/>
    <property type="match status" value="1"/>
</dbReference>
<dbReference type="InterPro" id="IPR001610">
    <property type="entry name" value="PAC"/>
</dbReference>
<evidence type="ECO:0000259" key="5">
    <source>
        <dbReference type="PROSITE" id="PS50113"/>
    </source>
</evidence>
<dbReference type="PROSITE" id="PS50113">
    <property type="entry name" value="PAC"/>
    <property type="match status" value="1"/>
</dbReference>
<feature type="domain" description="PAS" evidence="4">
    <location>
        <begin position="158"/>
        <end position="228"/>
    </location>
</feature>
<dbReference type="SUPFAM" id="SSF52172">
    <property type="entry name" value="CheY-like"/>
    <property type="match status" value="1"/>
</dbReference>
<dbReference type="InterPro" id="IPR003661">
    <property type="entry name" value="HisK_dim/P_dom"/>
</dbReference>
<feature type="domain" description="Histidine kinase" evidence="2">
    <location>
        <begin position="538"/>
        <end position="726"/>
    </location>
</feature>
<dbReference type="SUPFAM" id="SSF55785">
    <property type="entry name" value="PYP-like sensor domain (PAS domain)"/>
    <property type="match status" value="3"/>
</dbReference>
<dbReference type="CDD" id="cd00082">
    <property type="entry name" value="HisKA"/>
    <property type="match status" value="1"/>
</dbReference>
<dbReference type="PANTHER" id="PTHR43065">
    <property type="entry name" value="SENSOR HISTIDINE KINASE"/>
    <property type="match status" value="1"/>
</dbReference>
<dbReference type="Gene3D" id="3.30.565.10">
    <property type="entry name" value="Histidine kinase-like ATPase, C-terminal domain"/>
    <property type="match status" value="1"/>
</dbReference>
<dbReference type="NCBIfam" id="TIGR00229">
    <property type="entry name" value="sensory_box"/>
    <property type="match status" value="3"/>
</dbReference>
<dbReference type="InterPro" id="IPR036890">
    <property type="entry name" value="HATPase_C_sf"/>
</dbReference>
<dbReference type="InterPro" id="IPR013655">
    <property type="entry name" value="PAS_fold_3"/>
</dbReference>
<dbReference type="Pfam" id="PF13426">
    <property type="entry name" value="PAS_9"/>
    <property type="match status" value="1"/>
</dbReference>
<dbReference type="SMART" id="SM00086">
    <property type="entry name" value="PAC"/>
    <property type="match status" value="2"/>
</dbReference>
<dbReference type="Pfam" id="PF00072">
    <property type="entry name" value="Response_reg"/>
    <property type="match status" value="1"/>
</dbReference>
<dbReference type="InterPro" id="IPR035965">
    <property type="entry name" value="PAS-like_dom_sf"/>
</dbReference>
<dbReference type="PRINTS" id="PR00344">
    <property type="entry name" value="BCTRLSENSOR"/>
</dbReference>
<dbReference type="SMART" id="SM00091">
    <property type="entry name" value="PAS"/>
    <property type="match status" value="3"/>
</dbReference>
<feature type="domain" description="PAC" evidence="5">
    <location>
        <begin position="474"/>
        <end position="525"/>
    </location>
</feature>
<dbReference type="PROSITE" id="PS50110">
    <property type="entry name" value="RESPONSE_REGULATORY"/>
    <property type="match status" value="1"/>
</dbReference>
<evidence type="ECO:0000313" key="6">
    <source>
        <dbReference type="EMBL" id="KKM67501.1"/>
    </source>
</evidence>
<dbReference type="AlphaFoldDB" id="A0A0F9JYG1"/>
<feature type="domain" description="PAS" evidence="4">
    <location>
        <begin position="419"/>
        <end position="444"/>
    </location>
</feature>
<evidence type="ECO:0008006" key="7">
    <source>
        <dbReference type="Google" id="ProtNLM"/>
    </source>
</evidence>
<dbReference type="InterPro" id="IPR005467">
    <property type="entry name" value="His_kinase_dom"/>
</dbReference>
<proteinExistence type="predicted"/>
<dbReference type="InterPro" id="IPR004358">
    <property type="entry name" value="Sig_transdc_His_kin-like_C"/>
</dbReference>
<evidence type="ECO:0000259" key="3">
    <source>
        <dbReference type="PROSITE" id="PS50110"/>
    </source>
</evidence>
<dbReference type="PANTHER" id="PTHR43065:SF42">
    <property type="entry name" value="TWO-COMPONENT SENSOR PPRA"/>
    <property type="match status" value="1"/>
</dbReference>
<accession>A0A0F9JYG1</accession>
<name>A0A0F9JYG1_9ZZZZ</name>
<protein>
    <recommendedName>
        <fullName evidence="7">Histidine kinase</fullName>
    </recommendedName>
</protein>
<sequence>MAEGAEGDGRTRLLIIEDDDAQLRTLSAIMEDEGFAVFGCRTASEAMEHLDQQRVEVVVTDLRLPDKGQAELMARLAEVAGDAPVIIHTGHASLQSAKQAVNLGAFAYVEKGRDPGELVQCVHKAATAHLKRHAQVLEQAVAERTRELQMANDSLRDGAEVAKALLNAPSEATAVVDTEGTILEASDAIARRFDKIPEEIIGACVWDLVPPEQAEARKPLYEEAIQTGRPVHWEDQRDGLWMENTVYPIPPVPGKATRLAILSLDITGRKRAEQSLQEAEVELKHTIEVVPGIIAKADAHTGYFTDCNPALSSVLGFSSEEFLARPFIEFVHPDDRQSTIDTVEEQLKGSPVARFENRYICKDGSYKWLEWRATAADEKGVVYAAATDITERKQAEDAQRLHSEIAANMPGGVHLVRAADGVIVYTNPKFEEIFGYGPGELIGKHISVVNAPTAKSPEQTASEIMDAIARNGSWQGEILNVRKDGTPCWSHASVSMFDHPEHGSVFVSVHTDITDRKQAEEGLLQAQKMEAVGQLAGGVAHDFRNQLMVIKWCADRLLEQSLVNDEGRAEVTEIVAAANRSAELTSQLLAFSRKEMLRPKVMDVAALILDLSKSLPAMVGEDIRLSVVPAPQPCHAYLDPGQFQQAVVNLVVNARDAMPTGGELVIEVNCADLDAGLAARHPEARPGQHVLVRVTDAGVGMDEETLAQAFDPFFTTKEVDEGTGLG</sequence>
<dbReference type="Gene3D" id="1.10.287.130">
    <property type="match status" value="1"/>
</dbReference>
<dbReference type="PROSITE" id="PS50112">
    <property type="entry name" value="PAS"/>
    <property type="match status" value="3"/>
</dbReference>
<dbReference type="Gene3D" id="3.30.450.20">
    <property type="entry name" value="PAS domain"/>
    <property type="match status" value="3"/>
</dbReference>
<dbReference type="GO" id="GO:0000155">
    <property type="term" value="F:phosphorelay sensor kinase activity"/>
    <property type="evidence" value="ECO:0007669"/>
    <property type="project" value="InterPro"/>
</dbReference>
<dbReference type="InterPro" id="IPR000014">
    <property type="entry name" value="PAS"/>
</dbReference>
<dbReference type="CDD" id="cd00130">
    <property type="entry name" value="PAS"/>
    <property type="match status" value="3"/>
</dbReference>
<dbReference type="InterPro" id="IPR001789">
    <property type="entry name" value="Sig_transdc_resp-reg_receiver"/>
</dbReference>
<dbReference type="SUPFAM" id="SSF47384">
    <property type="entry name" value="Homodimeric domain of signal transducing histidine kinase"/>
    <property type="match status" value="1"/>
</dbReference>
<dbReference type="InterPro" id="IPR013656">
    <property type="entry name" value="PAS_4"/>
</dbReference>
<feature type="domain" description="Response regulatory" evidence="3">
    <location>
        <begin position="12"/>
        <end position="126"/>
    </location>
</feature>
<dbReference type="InterPro" id="IPR000700">
    <property type="entry name" value="PAS-assoc_C"/>
</dbReference>
<dbReference type="SMART" id="SM00448">
    <property type="entry name" value="REC"/>
    <property type="match status" value="1"/>
</dbReference>
<dbReference type="InterPro" id="IPR011006">
    <property type="entry name" value="CheY-like_superfamily"/>
</dbReference>
<dbReference type="Pfam" id="PF02518">
    <property type="entry name" value="HATPase_c"/>
    <property type="match status" value="1"/>
</dbReference>
<evidence type="ECO:0000256" key="1">
    <source>
        <dbReference type="ARBA" id="ARBA00022553"/>
    </source>
</evidence>
<dbReference type="Pfam" id="PF08447">
    <property type="entry name" value="PAS_3"/>
    <property type="match status" value="1"/>
</dbReference>
<dbReference type="SUPFAM" id="SSF55874">
    <property type="entry name" value="ATPase domain of HSP90 chaperone/DNA topoisomerase II/histidine kinase"/>
    <property type="match status" value="1"/>
</dbReference>
<feature type="domain" description="PAS" evidence="4">
    <location>
        <begin position="279"/>
        <end position="350"/>
    </location>
</feature>
<evidence type="ECO:0000259" key="4">
    <source>
        <dbReference type="PROSITE" id="PS50112"/>
    </source>
</evidence>
<dbReference type="EMBL" id="LAZR01010337">
    <property type="protein sequence ID" value="KKM67501.1"/>
    <property type="molecule type" value="Genomic_DNA"/>
</dbReference>
<dbReference type="InterPro" id="IPR036097">
    <property type="entry name" value="HisK_dim/P_sf"/>
</dbReference>